<accession>A0ABD2CJ79</accession>
<dbReference type="EMBL" id="JAYRBN010000046">
    <property type="protein sequence ID" value="KAL2745152.1"/>
    <property type="molecule type" value="Genomic_DNA"/>
</dbReference>
<proteinExistence type="predicted"/>
<dbReference type="Proteomes" id="UP001607303">
    <property type="component" value="Unassembled WGS sequence"/>
</dbReference>
<keyword evidence="3" id="KW-1185">Reference proteome</keyword>
<feature type="region of interest" description="Disordered" evidence="1">
    <location>
        <begin position="40"/>
        <end position="79"/>
    </location>
</feature>
<dbReference type="AlphaFoldDB" id="A0ABD2CJ79"/>
<comment type="caution">
    <text evidence="2">The sequence shown here is derived from an EMBL/GenBank/DDBJ whole genome shotgun (WGS) entry which is preliminary data.</text>
</comment>
<protein>
    <submittedName>
        <fullName evidence="2">Uncharacterized protein</fullName>
    </submittedName>
</protein>
<gene>
    <name evidence="2" type="ORF">V1477_006569</name>
</gene>
<name>A0ABD2CJ79_VESMC</name>
<feature type="non-terminal residue" evidence="2">
    <location>
        <position position="1"/>
    </location>
</feature>
<feature type="compositionally biased region" description="Basic and acidic residues" evidence="1">
    <location>
        <begin position="53"/>
        <end position="72"/>
    </location>
</feature>
<reference evidence="2 3" key="1">
    <citation type="journal article" date="2024" name="Ann. Entomol. Soc. Am.">
        <title>Genomic analyses of the southern and eastern yellowjacket wasps (Hymenoptera: Vespidae) reveal evolutionary signatures of social life.</title>
        <authorList>
            <person name="Catto M.A."/>
            <person name="Caine P.B."/>
            <person name="Orr S.E."/>
            <person name="Hunt B.G."/>
            <person name="Goodisman M.A.D."/>
        </authorList>
    </citation>
    <scope>NUCLEOTIDE SEQUENCE [LARGE SCALE GENOMIC DNA]</scope>
    <source>
        <strain evidence="2">232</strain>
        <tissue evidence="2">Head and thorax</tissue>
    </source>
</reference>
<evidence type="ECO:0000313" key="3">
    <source>
        <dbReference type="Proteomes" id="UP001607303"/>
    </source>
</evidence>
<sequence>AAVIRDCGLFARKPDRPPLEDPREDILFHEPGRYSSIEYPFERNSEENASQAEKVRERRADQALELRSHGNLETELEIS</sequence>
<evidence type="ECO:0000313" key="2">
    <source>
        <dbReference type="EMBL" id="KAL2745152.1"/>
    </source>
</evidence>
<organism evidence="2 3">
    <name type="scientific">Vespula maculifrons</name>
    <name type="common">Eastern yellow jacket</name>
    <name type="synonym">Wasp</name>
    <dbReference type="NCBI Taxonomy" id="7453"/>
    <lineage>
        <taxon>Eukaryota</taxon>
        <taxon>Metazoa</taxon>
        <taxon>Ecdysozoa</taxon>
        <taxon>Arthropoda</taxon>
        <taxon>Hexapoda</taxon>
        <taxon>Insecta</taxon>
        <taxon>Pterygota</taxon>
        <taxon>Neoptera</taxon>
        <taxon>Endopterygota</taxon>
        <taxon>Hymenoptera</taxon>
        <taxon>Apocrita</taxon>
        <taxon>Aculeata</taxon>
        <taxon>Vespoidea</taxon>
        <taxon>Vespidae</taxon>
        <taxon>Vespinae</taxon>
        <taxon>Vespula</taxon>
    </lineage>
</organism>
<evidence type="ECO:0000256" key="1">
    <source>
        <dbReference type="SAM" id="MobiDB-lite"/>
    </source>
</evidence>